<dbReference type="InterPro" id="IPR004875">
    <property type="entry name" value="DDE_SF_endonuclease_dom"/>
</dbReference>
<evidence type="ECO:0000313" key="3">
    <source>
        <dbReference type="Proteomes" id="UP000276215"/>
    </source>
</evidence>
<keyword evidence="3" id="KW-1185">Reference proteome</keyword>
<evidence type="ECO:0000259" key="1">
    <source>
        <dbReference type="Pfam" id="PF03184"/>
    </source>
</evidence>
<sequence length="130" mass="14845">EFVMVIEGICVDGSSLKLTIILKMEEFIGEWFHRIRGVPEDILFGCLHNRGTDEKMAQTYLKQNFGEGSTIAYKVQGAYQLLLFDGHSSHINAAFLEFYVSHNIIPYCLPPYTINRLQTLNVSVFGPYKH</sequence>
<accession>A0A3N4JS91</accession>
<dbReference type="OrthoDB" id="2917041at2759"/>
<evidence type="ECO:0000313" key="2">
    <source>
        <dbReference type="EMBL" id="RPB01214.1"/>
    </source>
</evidence>
<dbReference type="AlphaFoldDB" id="A0A3N4JS91"/>
<dbReference type="Pfam" id="PF03184">
    <property type="entry name" value="DDE_1"/>
    <property type="match status" value="1"/>
</dbReference>
<dbReference type="GO" id="GO:0003676">
    <property type="term" value="F:nucleic acid binding"/>
    <property type="evidence" value="ECO:0007669"/>
    <property type="project" value="InterPro"/>
</dbReference>
<dbReference type="EMBL" id="ML120375">
    <property type="protein sequence ID" value="RPB01214.1"/>
    <property type="molecule type" value="Genomic_DNA"/>
</dbReference>
<gene>
    <name evidence="2" type="ORF">L873DRAFT_1677582</name>
</gene>
<organism evidence="2 3">
    <name type="scientific">Choiromyces venosus 120613-1</name>
    <dbReference type="NCBI Taxonomy" id="1336337"/>
    <lineage>
        <taxon>Eukaryota</taxon>
        <taxon>Fungi</taxon>
        <taxon>Dikarya</taxon>
        <taxon>Ascomycota</taxon>
        <taxon>Pezizomycotina</taxon>
        <taxon>Pezizomycetes</taxon>
        <taxon>Pezizales</taxon>
        <taxon>Tuberaceae</taxon>
        <taxon>Choiromyces</taxon>
    </lineage>
</organism>
<reference evidence="2 3" key="1">
    <citation type="journal article" date="2018" name="Nat. Ecol. Evol.">
        <title>Pezizomycetes genomes reveal the molecular basis of ectomycorrhizal truffle lifestyle.</title>
        <authorList>
            <person name="Murat C."/>
            <person name="Payen T."/>
            <person name="Noel B."/>
            <person name="Kuo A."/>
            <person name="Morin E."/>
            <person name="Chen J."/>
            <person name="Kohler A."/>
            <person name="Krizsan K."/>
            <person name="Balestrini R."/>
            <person name="Da Silva C."/>
            <person name="Montanini B."/>
            <person name="Hainaut M."/>
            <person name="Levati E."/>
            <person name="Barry K.W."/>
            <person name="Belfiori B."/>
            <person name="Cichocki N."/>
            <person name="Clum A."/>
            <person name="Dockter R.B."/>
            <person name="Fauchery L."/>
            <person name="Guy J."/>
            <person name="Iotti M."/>
            <person name="Le Tacon F."/>
            <person name="Lindquist E.A."/>
            <person name="Lipzen A."/>
            <person name="Malagnac F."/>
            <person name="Mello A."/>
            <person name="Molinier V."/>
            <person name="Miyauchi S."/>
            <person name="Poulain J."/>
            <person name="Riccioni C."/>
            <person name="Rubini A."/>
            <person name="Sitrit Y."/>
            <person name="Splivallo R."/>
            <person name="Traeger S."/>
            <person name="Wang M."/>
            <person name="Zifcakova L."/>
            <person name="Wipf D."/>
            <person name="Zambonelli A."/>
            <person name="Paolocci F."/>
            <person name="Nowrousian M."/>
            <person name="Ottonello S."/>
            <person name="Baldrian P."/>
            <person name="Spatafora J.W."/>
            <person name="Henrissat B."/>
            <person name="Nagy L.G."/>
            <person name="Aury J.M."/>
            <person name="Wincker P."/>
            <person name="Grigoriev I.V."/>
            <person name="Bonfante P."/>
            <person name="Martin F.M."/>
        </authorList>
    </citation>
    <scope>NUCLEOTIDE SEQUENCE [LARGE SCALE GENOMIC DNA]</scope>
    <source>
        <strain evidence="2 3">120613-1</strain>
    </source>
</reference>
<dbReference type="Proteomes" id="UP000276215">
    <property type="component" value="Unassembled WGS sequence"/>
</dbReference>
<feature type="domain" description="DDE-1" evidence="1">
    <location>
        <begin position="3"/>
        <end position="129"/>
    </location>
</feature>
<feature type="non-terminal residue" evidence="2">
    <location>
        <position position="1"/>
    </location>
</feature>
<proteinExistence type="predicted"/>
<dbReference type="STRING" id="1336337.A0A3N4JS91"/>
<name>A0A3N4JS91_9PEZI</name>
<protein>
    <recommendedName>
        <fullName evidence="1">DDE-1 domain-containing protein</fullName>
    </recommendedName>
</protein>